<dbReference type="HAMAP" id="MF_00179">
    <property type="entry name" value="RibA"/>
    <property type="match status" value="1"/>
</dbReference>
<dbReference type="Pfam" id="PF00926">
    <property type="entry name" value="DHBP_synthase"/>
    <property type="match status" value="1"/>
</dbReference>
<keyword evidence="12 20" id="KW-0862">Zinc</keyword>
<feature type="binding site" evidence="20">
    <location>
        <position position="28"/>
    </location>
    <ligand>
        <name>Mg(2+)</name>
        <dbReference type="ChEBI" id="CHEBI:18420"/>
        <label>2</label>
    </ligand>
</feature>
<comment type="catalytic activity">
    <reaction evidence="19 20">
        <text>GTP + 4 H2O = 2,5-diamino-6-hydroxy-4-(5-phosphoribosylamino)-pyrimidine + formate + 2 phosphate + 3 H(+)</text>
        <dbReference type="Rhea" id="RHEA:23704"/>
        <dbReference type="ChEBI" id="CHEBI:15377"/>
        <dbReference type="ChEBI" id="CHEBI:15378"/>
        <dbReference type="ChEBI" id="CHEBI:15740"/>
        <dbReference type="ChEBI" id="CHEBI:37565"/>
        <dbReference type="ChEBI" id="CHEBI:43474"/>
        <dbReference type="ChEBI" id="CHEBI:58614"/>
        <dbReference type="EC" id="3.5.4.25"/>
    </reaction>
</comment>
<dbReference type="GO" id="GO:0008686">
    <property type="term" value="F:3,4-dihydroxy-2-butanone-4-phosphate synthase activity"/>
    <property type="evidence" value="ECO:0007669"/>
    <property type="project" value="UniProtKB-UniRule"/>
</dbReference>
<dbReference type="Proteomes" id="UP000319342">
    <property type="component" value="Chromosome"/>
</dbReference>
<evidence type="ECO:0000256" key="8">
    <source>
        <dbReference type="ARBA" id="ARBA00022619"/>
    </source>
</evidence>
<comment type="similarity">
    <text evidence="7 20">In the C-terminal section; belongs to the GTP cyclohydrolase II family.</text>
</comment>
<dbReference type="Gene3D" id="3.40.50.10990">
    <property type="entry name" value="GTP cyclohydrolase II"/>
    <property type="match status" value="1"/>
</dbReference>
<feature type="domain" description="GTP cyclohydrolase II" evidence="21">
    <location>
        <begin position="212"/>
        <end position="384"/>
    </location>
</feature>
<dbReference type="InterPro" id="IPR032677">
    <property type="entry name" value="GTP_cyclohydro_II"/>
</dbReference>
<dbReference type="UniPathway" id="UPA00275">
    <property type="reaction ID" value="UER00399"/>
</dbReference>
<dbReference type="SUPFAM" id="SSF142695">
    <property type="entry name" value="RibA-like"/>
    <property type="match status" value="1"/>
</dbReference>
<dbReference type="InterPro" id="IPR016299">
    <property type="entry name" value="Riboflavin_synth_RibBA"/>
</dbReference>
<evidence type="ECO:0000256" key="9">
    <source>
        <dbReference type="ARBA" id="ARBA00022723"/>
    </source>
</evidence>
<comment type="cofactor">
    <cofactor evidence="2">
        <name>Mn(2+)</name>
        <dbReference type="ChEBI" id="CHEBI:29035"/>
    </cofactor>
</comment>
<protein>
    <recommendedName>
        <fullName evidence="20">Riboflavin biosynthesis protein RibBA</fullName>
    </recommendedName>
    <domain>
        <recommendedName>
            <fullName evidence="20">3,4-dihydroxy-2-butanone 4-phosphate synthase</fullName>
            <shortName evidence="20">DHBP synthase</shortName>
            <ecNumber evidence="20">4.1.99.12</ecNumber>
        </recommendedName>
    </domain>
    <domain>
        <recommendedName>
            <fullName evidence="20">GTP cyclohydrolase-2</fullName>
            <ecNumber evidence="20">3.5.4.25</ecNumber>
        </recommendedName>
        <alternativeName>
            <fullName evidence="20">GTP cyclohydrolase II</fullName>
        </alternativeName>
    </domain>
</protein>
<comment type="catalytic activity">
    <reaction evidence="1 20">
        <text>D-ribulose 5-phosphate = (2S)-2-hydroxy-3-oxobutyl phosphate + formate + H(+)</text>
        <dbReference type="Rhea" id="RHEA:18457"/>
        <dbReference type="ChEBI" id="CHEBI:15378"/>
        <dbReference type="ChEBI" id="CHEBI:15740"/>
        <dbReference type="ChEBI" id="CHEBI:58121"/>
        <dbReference type="ChEBI" id="CHEBI:58830"/>
        <dbReference type="EC" id="4.1.99.12"/>
    </reaction>
</comment>
<comment type="cofactor">
    <cofactor evidence="20">
        <name>Zn(2+)</name>
        <dbReference type="ChEBI" id="CHEBI:29105"/>
    </cofactor>
    <text evidence="20">Binds 1 zinc ion per subunit.</text>
</comment>
<comment type="similarity">
    <text evidence="6 20">In the N-terminal section; belongs to the DHBP synthase family.</text>
</comment>
<proteinExistence type="inferred from homology"/>
<feature type="site" description="Essential for DHBP synthase activity" evidence="20">
    <location>
        <position position="126"/>
    </location>
</feature>
<keyword evidence="9 20" id="KW-0479">Metal-binding</keyword>
<dbReference type="InterPro" id="IPR000926">
    <property type="entry name" value="RibA"/>
</dbReference>
<evidence type="ECO:0000256" key="16">
    <source>
        <dbReference type="ARBA" id="ARBA00023239"/>
    </source>
</evidence>
<evidence type="ECO:0000256" key="6">
    <source>
        <dbReference type="ARBA" id="ARBA00005520"/>
    </source>
</evidence>
<gene>
    <name evidence="20 22" type="primary">ribBA</name>
    <name evidence="22" type="ORF">Pla163_35890</name>
</gene>
<evidence type="ECO:0000256" key="11">
    <source>
        <dbReference type="ARBA" id="ARBA00022801"/>
    </source>
</evidence>
<feature type="binding site" evidence="20">
    <location>
        <begin position="263"/>
        <end position="267"/>
    </location>
    <ligand>
        <name>GTP</name>
        <dbReference type="ChEBI" id="CHEBI:37565"/>
    </ligand>
</feature>
<sequence>MPIARIEEALRDLRAGKMIILVDDPGRENEGDLMMLAEHVTAEDINFMIREARGLICMPMSDAVADQLDLPPQVPHNTSRMGTAFTVSIEATTGVTTGISAADRARTIRVAADPASTPRDLARPGHIFPLRAKSGGVLVRGGQTEGTIDLARLAGAREAGVICEIIKDDGDMARMPDLEVFAEKHGLQIVTIADLIAYRRQKERLIEPVQMDLSMPTRFGKFKVHMFRSVVDGREHLALCTEAMPGPGIDGPREPIDEPVTVRVHSECLTGDVFGSLRCDCGPQLEHAIEKLAEQKYGVLVYMRQEGRGIGLAAKLKAYQLQDEGLDTVEANQALGFPPDLREYGLGAQILTYLGVRKMRLLTNNPRKIAGLEGYGLSVVDQVPIKMAPNDVNSKYLRTKREKLGHLLDHVEE</sequence>
<keyword evidence="13 20" id="KW-0460">Magnesium</keyword>
<evidence type="ECO:0000256" key="5">
    <source>
        <dbReference type="ARBA" id="ARBA00004904"/>
    </source>
</evidence>
<dbReference type="OrthoDB" id="9793111at2"/>
<feature type="binding site" evidence="20">
    <location>
        <begin position="306"/>
        <end position="308"/>
    </location>
    <ligand>
        <name>GTP</name>
        <dbReference type="ChEBI" id="CHEBI:37565"/>
    </ligand>
</feature>
<evidence type="ECO:0000256" key="18">
    <source>
        <dbReference type="ARBA" id="ARBA00043932"/>
    </source>
</evidence>
<keyword evidence="23" id="KW-1185">Reference proteome</keyword>
<feature type="binding site" evidence="20">
    <location>
        <position position="363"/>
    </location>
    <ligand>
        <name>GTP</name>
        <dbReference type="ChEBI" id="CHEBI:37565"/>
    </ligand>
</feature>
<feature type="binding site" evidence="20">
    <location>
        <begin position="27"/>
        <end position="28"/>
    </location>
    <ligand>
        <name>D-ribulose 5-phosphate</name>
        <dbReference type="ChEBI" id="CHEBI:58121"/>
    </ligand>
</feature>
<dbReference type="GO" id="GO:0030145">
    <property type="term" value="F:manganese ion binding"/>
    <property type="evidence" value="ECO:0007669"/>
    <property type="project" value="UniProtKB-UniRule"/>
</dbReference>
<feature type="binding site" evidence="20">
    <location>
        <position position="328"/>
    </location>
    <ligand>
        <name>GTP</name>
        <dbReference type="ChEBI" id="CHEBI:37565"/>
    </ligand>
</feature>
<dbReference type="NCBIfam" id="TIGR00506">
    <property type="entry name" value="ribB"/>
    <property type="match status" value="1"/>
</dbReference>
<comment type="caution">
    <text evidence="20">Lacks conserved residue(s) required for the propagation of feature annotation.</text>
</comment>
<dbReference type="HAMAP" id="MF_00180">
    <property type="entry name" value="RibB"/>
    <property type="match status" value="1"/>
</dbReference>
<dbReference type="GO" id="GO:0009231">
    <property type="term" value="P:riboflavin biosynthetic process"/>
    <property type="evidence" value="ECO:0007669"/>
    <property type="project" value="UniProtKB-UniRule"/>
</dbReference>
<feature type="binding site" evidence="20">
    <location>
        <position position="281"/>
    </location>
    <ligand>
        <name>Zn(2+)</name>
        <dbReference type="ChEBI" id="CHEBI:29105"/>
        <note>catalytic</note>
    </ligand>
</feature>
<dbReference type="GO" id="GO:0003935">
    <property type="term" value="F:GTP cyclohydrolase II activity"/>
    <property type="evidence" value="ECO:0007669"/>
    <property type="project" value="UniProtKB-UniRule"/>
</dbReference>
<dbReference type="EC" id="4.1.99.12" evidence="20"/>
<dbReference type="PIRSF" id="PIRSF001259">
    <property type="entry name" value="RibA"/>
    <property type="match status" value="1"/>
</dbReference>
<comment type="cofactor">
    <cofactor evidence="20">
        <name>Mg(2+)</name>
        <dbReference type="ChEBI" id="CHEBI:18420"/>
    </cofactor>
    <cofactor evidence="20">
        <name>Mn(2+)</name>
        <dbReference type="ChEBI" id="CHEBI:29035"/>
    </cofactor>
    <text evidence="20">Binds 2 divalent metal cations per subunit. Magnesium or manganese.</text>
</comment>
<dbReference type="EC" id="3.5.4.25" evidence="20"/>
<dbReference type="NCBIfam" id="NF001591">
    <property type="entry name" value="PRK00393.1"/>
    <property type="match status" value="1"/>
</dbReference>
<comment type="pathway">
    <text evidence="4 20">Cofactor biosynthesis; riboflavin biosynthesis; 5-amino-6-(D-ribitylamino)uracil from GTP: step 1/4.</text>
</comment>
<evidence type="ECO:0000256" key="15">
    <source>
        <dbReference type="ARBA" id="ARBA00023211"/>
    </source>
</evidence>
<keyword evidence="11 20" id="KW-0378">Hydrolase</keyword>
<feature type="binding site" evidence="20">
    <location>
        <position position="284"/>
    </location>
    <ligand>
        <name>GTP</name>
        <dbReference type="ChEBI" id="CHEBI:37565"/>
    </ligand>
</feature>
<dbReference type="FunFam" id="3.40.50.10990:FF:000001">
    <property type="entry name" value="Riboflavin biosynthesis protein RibBA"/>
    <property type="match status" value="1"/>
</dbReference>
<evidence type="ECO:0000256" key="12">
    <source>
        <dbReference type="ARBA" id="ARBA00022833"/>
    </source>
</evidence>
<evidence type="ECO:0000256" key="7">
    <source>
        <dbReference type="ARBA" id="ARBA00008976"/>
    </source>
</evidence>
<dbReference type="EMBL" id="CP036290">
    <property type="protein sequence ID" value="QDU86438.1"/>
    <property type="molecule type" value="Genomic_DNA"/>
</dbReference>
<dbReference type="NCBIfam" id="NF006803">
    <property type="entry name" value="PRK09311.1"/>
    <property type="match status" value="1"/>
</dbReference>
<dbReference type="FunFam" id="3.90.870.10:FF:000001">
    <property type="entry name" value="Riboflavin biosynthesis protein RibBA"/>
    <property type="match status" value="1"/>
</dbReference>
<evidence type="ECO:0000256" key="4">
    <source>
        <dbReference type="ARBA" id="ARBA00004853"/>
    </source>
</evidence>
<evidence type="ECO:0000256" key="2">
    <source>
        <dbReference type="ARBA" id="ARBA00001936"/>
    </source>
</evidence>
<comment type="function">
    <text evidence="18 20">Catalyzes the conversion of GTP to 2,5-diamino-6-ribosylamino-4(3H)-pyrimidinone 5'-phosphate (DARP), formate and pyrophosphate.</text>
</comment>
<dbReference type="HAMAP" id="MF_01283">
    <property type="entry name" value="RibBA"/>
    <property type="match status" value="1"/>
</dbReference>
<dbReference type="Pfam" id="PF00925">
    <property type="entry name" value="GTP_cyclohydro2"/>
    <property type="match status" value="1"/>
</dbReference>
<feature type="site" description="Essential for DHBP synthase activity" evidence="20">
    <location>
        <position position="164"/>
    </location>
</feature>
<keyword evidence="8 20" id="KW-0686">Riboflavin biosynthesis</keyword>
<comment type="function">
    <text evidence="3 20">Catalyzes the conversion of D-ribulose 5-phosphate to formate and 3,4-dihydroxy-2-butanone 4-phosphate.</text>
</comment>
<evidence type="ECO:0000256" key="19">
    <source>
        <dbReference type="ARBA" id="ARBA00049295"/>
    </source>
</evidence>
<feature type="binding site" evidence="20">
    <location>
        <position position="164"/>
    </location>
    <ligand>
        <name>D-ribulose 5-phosphate</name>
        <dbReference type="ChEBI" id="CHEBI:58121"/>
    </ligand>
</feature>
<reference evidence="22 23" key="1">
    <citation type="submission" date="2019-02" db="EMBL/GenBank/DDBJ databases">
        <title>Deep-cultivation of Planctomycetes and their phenomic and genomic characterization uncovers novel biology.</title>
        <authorList>
            <person name="Wiegand S."/>
            <person name="Jogler M."/>
            <person name="Boedeker C."/>
            <person name="Pinto D."/>
            <person name="Vollmers J."/>
            <person name="Rivas-Marin E."/>
            <person name="Kohn T."/>
            <person name="Peeters S.H."/>
            <person name="Heuer A."/>
            <person name="Rast P."/>
            <person name="Oberbeckmann S."/>
            <person name="Bunk B."/>
            <person name="Jeske O."/>
            <person name="Meyerdierks A."/>
            <person name="Storesund J.E."/>
            <person name="Kallscheuer N."/>
            <person name="Luecker S."/>
            <person name="Lage O.M."/>
            <person name="Pohl T."/>
            <person name="Merkel B.J."/>
            <person name="Hornburger P."/>
            <person name="Mueller R.-W."/>
            <person name="Bruemmer F."/>
            <person name="Labrenz M."/>
            <person name="Spormann A.M."/>
            <person name="Op den Camp H."/>
            <person name="Overmann J."/>
            <person name="Amann R."/>
            <person name="Jetten M.S.M."/>
            <person name="Mascher T."/>
            <person name="Medema M.H."/>
            <person name="Devos D.P."/>
            <person name="Kaster A.-K."/>
            <person name="Ovreas L."/>
            <person name="Rohde M."/>
            <person name="Galperin M.Y."/>
            <person name="Jogler C."/>
        </authorList>
    </citation>
    <scope>NUCLEOTIDE SEQUENCE [LARGE SCALE GENOMIC DNA]</scope>
    <source>
        <strain evidence="22 23">Pla163</strain>
    </source>
</reference>
<dbReference type="NCBIfam" id="TIGR00505">
    <property type="entry name" value="ribA"/>
    <property type="match status" value="1"/>
</dbReference>
<dbReference type="RefSeq" id="WP_145191659.1">
    <property type="nucleotide sequence ID" value="NZ_CP036290.1"/>
</dbReference>
<feature type="region of interest" description="GTP cyclohydrolase II" evidence="20">
    <location>
        <begin position="202"/>
        <end position="413"/>
    </location>
</feature>
<evidence type="ECO:0000256" key="1">
    <source>
        <dbReference type="ARBA" id="ARBA00000141"/>
    </source>
</evidence>
<evidence type="ECO:0000256" key="3">
    <source>
        <dbReference type="ARBA" id="ARBA00002284"/>
    </source>
</evidence>
<dbReference type="PANTHER" id="PTHR21327:SF18">
    <property type="entry name" value="3,4-DIHYDROXY-2-BUTANONE 4-PHOSPHATE SYNTHASE"/>
    <property type="match status" value="1"/>
</dbReference>
<evidence type="ECO:0000256" key="17">
    <source>
        <dbReference type="ARBA" id="ARBA00023268"/>
    </source>
</evidence>
<evidence type="ECO:0000313" key="22">
    <source>
        <dbReference type="EMBL" id="QDU86438.1"/>
    </source>
</evidence>
<dbReference type="GO" id="GO:0005829">
    <property type="term" value="C:cytosol"/>
    <property type="evidence" value="ECO:0007669"/>
    <property type="project" value="TreeGrafter"/>
</dbReference>
<dbReference type="InterPro" id="IPR036144">
    <property type="entry name" value="RibA-like_sf"/>
</dbReference>
<keyword evidence="10 20" id="KW-0547">Nucleotide-binding</keyword>
<keyword evidence="15 20" id="KW-0464">Manganese</keyword>
<dbReference type="PANTHER" id="PTHR21327">
    <property type="entry name" value="GTP CYCLOHYDROLASE II-RELATED"/>
    <property type="match status" value="1"/>
</dbReference>
<feature type="binding site" evidence="20">
    <location>
        <position position="268"/>
    </location>
    <ligand>
        <name>Zn(2+)</name>
        <dbReference type="ChEBI" id="CHEBI:29105"/>
        <note>catalytic</note>
    </ligand>
</feature>
<keyword evidence="14 20" id="KW-0342">GTP-binding</keyword>
<evidence type="ECO:0000256" key="14">
    <source>
        <dbReference type="ARBA" id="ARBA00023134"/>
    </source>
</evidence>
<feature type="binding site" evidence="20">
    <location>
        <position position="28"/>
    </location>
    <ligand>
        <name>Mg(2+)</name>
        <dbReference type="ChEBI" id="CHEBI:18420"/>
        <label>1</label>
    </ligand>
</feature>
<dbReference type="SUPFAM" id="SSF55821">
    <property type="entry name" value="YrdC/RibB"/>
    <property type="match status" value="1"/>
</dbReference>
<dbReference type="CDD" id="cd00641">
    <property type="entry name" value="GTP_cyclohydro2"/>
    <property type="match status" value="1"/>
</dbReference>
<feature type="binding site" evidence="20">
    <location>
        <position position="32"/>
    </location>
    <ligand>
        <name>D-ribulose 5-phosphate</name>
        <dbReference type="ChEBI" id="CHEBI:58121"/>
    </ligand>
</feature>
<organism evidence="22 23">
    <name type="scientific">Rohdeia mirabilis</name>
    <dbReference type="NCBI Taxonomy" id="2528008"/>
    <lineage>
        <taxon>Bacteria</taxon>
        <taxon>Pseudomonadati</taxon>
        <taxon>Planctomycetota</taxon>
        <taxon>Planctomycetia</taxon>
        <taxon>Planctomycetia incertae sedis</taxon>
        <taxon>Rohdeia</taxon>
    </lineage>
</organism>
<dbReference type="GO" id="GO:0008270">
    <property type="term" value="F:zinc ion binding"/>
    <property type="evidence" value="ECO:0007669"/>
    <property type="project" value="UniProtKB-UniRule"/>
</dbReference>
<evidence type="ECO:0000256" key="13">
    <source>
        <dbReference type="ARBA" id="ARBA00022842"/>
    </source>
</evidence>
<feature type="binding site" evidence="20">
    <location>
        <position position="279"/>
    </location>
    <ligand>
        <name>Zn(2+)</name>
        <dbReference type="ChEBI" id="CHEBI:29105"/>
        <note>catalytic</note>
    </ligand>
</feature>
<dbReference type="InterPro" id="IPR000422">
    <property type="entry name" value="DHBP_synthase_RibB"/>
</dbReference>
<feature type="region of interest" description="DHBP synthase" evidence="20">
    <location>
        <begin position="1"/>
        <end position="201"/>
    </location>
</feature>
<evidence type="ECO:0000256" key="10">
    <source>
        <dbReference type="ARBA" id="ARBA00022741"/>
    </source>
</evidence>
<dbReference type="GO" id="GO:0005525">
    <property type="term" value="F:GTP binding"/>
    <property type="evidence" value="ECO:0007669"/>
    <property type="project" value="UniProtKB-KW"/>
</dbReference>
<comment type="pathway">
    <text evidence="5 20">Cofactor biosynthesis; riboflavin biosynthesis; 2-hydroxy-3-oxobutyl phosphate from D-ribulose 5-phosphate: step 1/1.</text>
</comment>
<keyword evidence="17 20" id="KW-0511">Multifunctional enzyme</keyword>
<dbReference type="AlphaFoldDB" id="A0A518D4P5"/>
<accession>A0A518D4P5</accession>
<feature type="active site" description="Proton acceptor; for GTP cyclohydrolase activity" evidence="20">
    <location>
        <position position="340"/>
    </location>
</feature>
<feature type="active site" description="Nucleophile; for GTP cyclohydrolase activity" evidence="20">
    <location>
        <position position="342"/>
    </location>
</feature>
<keyword evidence="16 20" id="KW-0456">Lyase</keyword>
<dbReference type="Gene3D" id="3.90.870.10">
    <property type="entry name" value="DHBP synthase"/>
    <property type="match status" value="1"/>
</dbReference>
<dbReference type="GO" id="GO:0000287">
    <property type="term" value="F:magnesium ion binding"/>
    <property type="evidence" value="ECO:0007669"/>
    <property type="project" value="UniProtKB-UniRule"/>
</dbReference>
<dbReference type="InterPro" id="IPR017945">
    <property type="entry name" value="DHBP_synth_RibB-like_a/b_dom"/>
</dbReference>
<feature type="binding site" evidence="20">
    <location>
        <position position="368"/>
    </location>
    <ligand>
        <name>GTP</name>
        <dbReference type="ChEBI" id="CHEBI:37565"/>
    </ligand>
</feature>
<evidence type="ECO:0000259" key="21">
    <source>
        <dbReference type="Pfam" id="PF00925"/>
    </source>
</evidence>
<evidence type="ECO:0000313" key="23">
    <source>
        <dbReference type="Proteomes" id="UP000319342"/>
    </source>
</evidence>
<evidence type="ECO:0000256" key="20">
    <source>
        <dbReference type="HAMAP-Rule" id="MF_01283"/>
    </source>
</evidence>
<name>A0A518D4P5_9BACT</name>